<dbReference type="PROSITE" id="PS00503">
    <property type="entry name" value="PECTINESTERASE_2"/>
    <property type="match status" value="1"/>
</dbReference>
<evidence type="ECO:0000256" key="7">
    <source>
        <dbReference type="ARBA" id="ARBA00023085"/>
    </source>
</evidence>
<dbReference type="GO" id="GO:0045490">
    <property type="term" value="P:pectin catabolic process"/>
    <property type="evidence" value="ECO:0007669"/>
    <property type="project" value="UniProtKB-UniRule"/>
</dbReference>
<evidence type="ECO:0000259" key="12">
    <source>
        <dbReference type="Pfam" id="PF01095"/>
    </source>
</evidence>
<keyword evidence="5" id="KW-0964">Secreted</keyword>
<evidence type="ECO:0000256" key="1">
    <source>
        <dbReference type="ARBA" id="ARBA00004191"/>
    </source>
</evidence>
<keyword evidence="11" id="KW-0812">Transmembrane</keyword>
<evidence type="ECO:0000313" key="13">
    <source>
        <dbReference type="EMBL" id="RHN48856.1"/>
    </source>
</evidence>
<dbReference type="GO" id="GO:0042545">
    <property type="term" value="P:cell wall modification"/>
    <property type="evidence" value="ECO:0007669"/>
    <property type="project" value="UniProtKB-UniRule"/>
</dbReference>
<feature type="domain" description="Pectinesterase catalytic" evidence="12">
    <location>
        <begin position="49"/>
        <end position="335"/>
    </location>
</feature>
<dbReference type="FunFam" id="2.160.20.10:FF:000029">
    <property type="entry name" value="Pectinesterase 4"/>
    <property type="match status" value="1"/>
</dbReference>
<name>A0A396H6G9_MEDTR</name>
<gene>
    <name evidence="13" type="ORF">MtrunA17_Chr7g0268241</name>
</gene>
<dbReference type="InterPro" id="IPR012334">
    <property type="entry name" value="Pectin_lyas_fold"/>
</dbReference>
<keyword evidence="11" id="KW-0472">Membrane</keyword>
<evidence type="ECO:0000256" key="8">
    <source>
        <dbReference type="ARBA" id="ARBA00023316"/>
    </source>
</evidence>
<evidence type="ECO:0000256" key="11">
    <source>
        <dbReference type="SAM" id="Phobius"/>
    </source>
</evidence>
<feature type="transmembrane region" description="Helical" evidence="11">
    <location>
        <begin position="31"/>
        <end position="52"/>
    </location>
</feature>
<comment type="caution">
    <text evidence="13">The sequence shown here is derived from an EMBL/GenBank/DDBJ whole genome shotgun (WGS) entry which is preliminary data.</text>
</comment>
<evidence type="ECO:0000256" key="4">
    <source>
        <dbReference type="ARBA" id="ARBA00022512"/>
    </source>
</evidence>
<keyword evidence="4" id="KW-0134">Cell wall</keyword>
<dbReference type="SUPFAM" id="SSF51126">
    <property type="entry name" value="Pectin lyase-like"/>
    <property type="match status" value="1"/>
</dbReference>
<dbReference type="AlphaFoldDB" id="A0A396H6G9"/>
<evidence type="ECO:0000256" key="5">
    <source>
        <dbReference type="ARBA" id="ARBA00022525"/>
    </source>
</evidence>
<feature type="active site" evidence="9">
    <location>
        <position position="192"/>
    </location>
</feature>
<dbReference type="GO" id="GO:0030599">
    <property type="term" value="F:pectinesterase activity"/>
    <property type="evidence" value="ECO:0007669"/>
    <property type="project" value="UniProtKB-UniRule"/>
</dbReference>
<proteinExistence type="predicted"/>
<organism evidence="13">
    <name type="scientific">Medicago truncatula</name>
    <name type="common">Barrel medic</name>
    <name type="synonym">Medicago tribuloides</name>
    <dbReference type="NCBI Taxonomy" id="3880"/>
    <lineage>
        <taxon>Eukaryota</taxon>
        <taxon>Viridiplantae</taxon>
        <taxon>Streptophyta</taxon>
        <taxon>Embryophyta</taxon>
        <taxon>Tracheophyta</taxon>
        <taxon>Spermatophyta</taxon>
        <taxon>Magnoliopsida</taxon>
        <taxon>eudicotyledons</taxon>
        <taxon>Gunneridae</taxon>
        <taxon>Pentapetalae</taxon>
        <taxon>rosids</taxon>
        <taxon>fabids</taxon>
        <taxon>Fabales</taxon>
        <taxon>Fabaceae</taxon>
        <taxon>Papilionoideae</taxon>
        <taxon>50 kb inversion clade</taxon>
        <taxon>NPAAA clade</taxon>
        <taxon>Hologalegina</taxon>
        <taxon>IRL clade</taxon>
        <taxon>Trifolieae</taxon>
        <taxon>Medicago</taxon>
    </lineage>
</organism>
<evidence type="ECO:0000256" key="2">
    <source>
        <dbReference type="ARBA" id="ARBA00005184"/>
    </source>
</evidence>
<dbReference type="InterPro" id="IPR033131">
    <property type="entry name" value="Pectinesterase_Asp_AS"/>
</dbReference>
<evidence type="ECO:0000256" key="9">
    <source>
        <dbReference type="PROSITE-ProRule" id="PRU10040"/>
    </source>
</evidence>
<reference evidence="13" key="1">
    <citation type="journal article" date="2018" name="Nat. Plants">
        <title>Whole-genome landscape of Medicago truncatula symbiotic genes.</title>
        <authorList>
            <person name="Pecrix Y."/>
            <person name="Gamas P."/>
            <person name="Carrere S."/>
        </authorList>
    </citation>
    <scope>NUCLEOTIDE SEQUENCE</scope>
    <source>
        <tissue evidence="13">Leaves</tissue>
    </source>
</reference>
<keyword evidence="6 10" id="KW-0378">Hydrolase</keyword>
<dbReference type="EMBL" id="PSQE01000007">
    <property type="protein sequence ID" value="RHN48856.1"/>
    <property type="molecule type" value="Genomic_DNA"/>
</dbReference>
<dbReference type="PANTHER" id="PTHR31707">
    <property type="entry name" value="PECTINESTERASE"/>
    <property type="match status" value="1"/>
</dbReference>
<evidence type="ECO:0000256" key="3">
    <source>
        <dbReference type="ARBA" id="ARBA00013229"/>
    </source>
</evidence>
<evidence type="ECO:0000256" key="10">
    <source>
        <dbReference type="RuleBase" id="RU000589"/>
    </source>
</evidence>
<dbReference type="Gene3D" id="2.160.20.10">
    <property type="entry name" value="Single-stranded right-handed beta-helix, Pectin lyase-like"/>
    <property type="match status" value="1"/>
</dbReference>
<dbReference type="Proteomes" id="UP000265566">
    <property type="component" value="Chromosome 7"/>
</dbReference>
<sequence>MLMQLDTTETEVKNQLSFKLSSMEYSNNSNVTAFVMFLFLAALMCSSSHVIVSKDGNTGNYTSLAEAVKNAPDLSDQPYIIRVLAGIYEECVLIPPNKPNIKLLGDGSNQTIIVCHQNGSVGTIDVRGEGLIAQDIGFVNSAGTDAGPAMAVRNEANNSIFLRCSIQGFQDTLFAVSGRQFYKNCEIYGTVDFIFGNAAAVFQDCMVYARYRQFVVFTAQSRGNPSEKTGFTFQHCNFTMSPEDEGKKSEVRGTLGRPWRAYSTVAILQCFIDSFVDTRGWEQMEGQPNDKVTYVEFENVGPGSNTDGRVNWPGVKVIRNSDQALPFTASYLLDADSWIPSKDVPYDSGL</sequence>
<keyword evidence="7 10" id="KW-0063">Aspartyl esterase</keyword>
<comment type="pathway">
    <text evidence="2 10">Glycan metabolism; pectin degradation; 2-dehydro-3-deoxy-D-gluconate from pectin: step 1/5.</text>
</comment>
<dbReference type="Gramene" id="rna43617">
    <property type="protein sequence ID" value="RHN48856.1"/>
    <property type="gene ID" value="gene43617"/>
</dbReference>
<dbReference type="EC" id="3.1.1.11" evidence="3 10"/>
<dbReference type="InterPro" id="IPR000070">
    <property type="entry name" value="Pectinesterase_cat"/>
</dbReference>
<protein>
    <recommendedName>
        <fullName evidence="3 10">Pectinesterase</fullName>
        <ecNumber evidence="3 10">3.1.1.11</ecNumber>
    </recommendedName>
</protein>
<keyword evidence="11" id="KW-1133">Transmembrane helix</keyword>
<comment type="catalytic activity">
    <reaction evidence="10">
        <text>[(1-&gt;4)-alpha-D-galacturonosyl methyl ester](n) + n H2O = [(1-&gt;4)-alpha-D-galacturonosyl](n) + n methanol + n H(+)</text>
        <dbReference type="Rhea" id="RHEA:22380"/>
        <dbReference type="Rhea" id="RHEA-COMP:14570"/>
        <dbReference type="Rhea" id="RHEA-COMP:14573"/>
        <dbReference type="ChEBI" id="CHEBI:15377"/>
        <dbReference type="ChEBI" id="CHEBI:15378"/>
        <dbReference type="ChEBI" id="CHEBI:17790"/>
        <dbReference type="ChEBI" id="CHEBI:140522"/>
        <dbReference type="ChEBI" id="CHEBI:140523"/>
        <dbReference type="EC" id="3.1.1.11"/>
    </reaction>
</comment>
<comment type="subcellular location">
    <subcellularLocation>
        <location evidence="1">Secreted</location>
        <location evidence="1">Cell wall</location>
    </subcellularLocation>
</comment>
<dbReference type="UniPathway" id="UPA00545">
    <property type="reaction ID" value="UER00823"/>
</dbReference>
<dbReference type="InterPro" id="IPR011050">
    <property type="entry name" value="Pectin_lyase_fold/virulence"/>
</dbReference>
<evidence type="ECO:0000256" key="6">
    <source>
        <dbReference type="ARBA" id="ARBA00022801"/>
    </source>
</evidence>
<keyword evidence="8" id="KW-0961">Cell wall biogenesis/degradation</keyword>
<dbReference type="Pfam" id="PF01095">
    <property type="entry name" value="Pectinesterase"/>
    <property type="match status" value="1"/>
</dbReference>
<accession>A0A396H6G9</accession>